<evidence type="ECO:0000313" key="1">
    <source>
        <dbReference type="EMBL" id="KAL2474398.1"/>
    </source>
</evidence>
<dbReference type="Proteomes" id="UP001604336">
    <property type="component" value="Unassembled WGS sequence"/>
</dbReference>
<name>A0ABD1QFN6_9LAMI</name>
<organism evidence="1 2">
    <name type="scientific">Abeliophyllum distichum</name>
    <dbReference type="NCBI Taxonomy" id="126358"/>
    <lineage>
        <taxon>Eukaryota</taxon>
        <taxon>Viridiplantae</taxon>
        <taxon>Streptophyta</taxon>
        <taxon>Embryophyta</taxon>
        <taxon>Tracheophyta</taxon>
        <taxon>Spermatophyta</taxon>
        <taxon>Magnoliopsida</taxon>
        <taxon>eudicotyledons</taxon>
        <taxon>Gunneridae</taxon>
        <taxon>Pentapetalae</taxon>
        <taxon>asterids</taxon>
        <taxon>lamiids</taxon>
        <taxon>Lamiales</taxon>
        <taxon>Oleaceae</taxon>
        <taxon>Forsythieae</taxon>
        <taxon>Abeliophyllum</taxon>
    </lineage>
</organism>
<protein>
    <submittedName>
        <fullName evidence="1">Uncharacterized protein</fullName>
    </submittedName>
</protein>
<dbReference type="EMBL" id="JBFOLK010000011">
    <property type="protein sequence ID" value="KAL2474398.1"/>
    <property type="molecule type" value="Genomic_DNA"/>
</dbReference>
<proteinExistence type="predicted"/>
<evidence type="ECO:0000313" key="2">
    <source>
        <dbReference type="Proteomes" id="UP001604336"/>
    </source>
</evidence>
<keyword evidence="2" id="KW-1185">Reference proteome</keyword>
<dbReference type="AlphaFoldDB" id="A0ABD1QFN6"/>
<reference evidence="2" key="1">
    <citation type="submission" date="2024-07" db="EMBL/GenBank/DDBJ databases">
        <title>Two chromosome-level genome assemblies of Korean endemic species Abeliophyllum distichum and Forsythia ovata (Oleaceae).</title>
        <authorList>
            <person name="Jang H."/>
        </authorList>
    </citation>
    <scope>NUCLEOTIDE SEQUENCE [LARGE SCALE GENOMIC DNA]</scope>
</reference>
<sequence length="125" mass="13811">MAISEGCRECFIVPCSTGVSSLLKFLIISRIRSRCPDDRMCFGCVPDQWRIVDTVERGRLSSLSKEFPIDVSVVGLNGGYYEDPNLNDEANNYLSQVLTMPMGLLLSLVMILQKEACISSLEGPS</sequence>
<gene>
    <name evidence="1" type="ORF">Adt_35134</name>
</gene>
<comment type="caution">
    <text evidence="1">The sequence shown here is derived from an EMBL/GenBank/DDBJ whole genome shotgun (WGS) entry which is preliminary data.</text>
</comment>
<accession>A0ABD1QFN6</accession>